<evidence type="ECO:0008006" key="4">
    <source>
        <dbReference type="Google" id="ProtNLM"/>
    </source>
</evidence>
<organism evidence="2 3">
    <name type="scientific">Aspergillus campestris (strain IBT 28561)</name>
    <dbReference type="NCBI Taxonomy" id="1392248"/>
    <lineage>
        <taxon>Eukaryota</taxon>
        <taxon>Fungi</taxon>
        <taxon>Dikarya</taxon>
        <taxon>Ascomycota</taxon>
        <taxon>Pezizomycotina</taxon>
        <taxon>Eurotiomycetes</taxon>
        <taxon>Eurotiomycetidae</taxon>
        <taxon>Eurotiales</taxon>
        <taxon>Aspergillaceae</taxon>
        <taxon>Aspergillus</taxon>
        <taxon>Aspergillus subgen. Circumdati</taxon>
    </lineage>
</organism>
<sequence length="403" mass="46366">MSTALPYINSFPSVSVTPAQAIPLLGLVTSVLAWLLLKWHRYENHASKDHIGASQKPAETKPFVTPLPTALNDFDPRSKHPKLYRPFRHGKNFVTMGIRKLDWNNWIEMDSYFLRYHDMKASELKKDIDAHVKYVDNAVTRDACFEVYEELVRYLTHRYPGVFQLKDNSLHNTLTDEQFQYPASSPTEAMATAALLVQDDLVIMVENDDEQYHLDAAAVCLPGFWRLKEKFRMSLDTLHFEAGVPHYAAKLQKSMNRFFKALTPDKPVERNNFFIQLDDGLHWSHRMGDQGGNEVASWATANSKGLTVDEIHFRSERQTVRRLPRSGAILFTIRTYFEPVTAIAKEAHVPGRLAEAIRAWDETVSTYKGKSHWDQILLPYLDEQDRLQKASGIPEQREGQFPY</sequence>
<feature type="transmembrane region" description="Helical" evidence="1">
    <location>
        <begin position="20"/>
        <end position="37"/>
    </location>
</feature>
<evidence type="ECO:0000313" key="2">
    <source>
        <dbReference type="EMBL" id="PKY04586.1"/>
    </source>
</evidence>
<dbReference type="Proteomes" id="UP000234254">
    <property type="component" value="Unassembled WGS sequence"/>
</dbReference>
<protein>
    <recommendedName>
        <fullName evidence="4">HRQ family protein 2</fullName>
    </recommendedName>
</protein>
<keyword evidence="1" id="KW-1133">Transmembrane helix</keyword>
<dbReference type="EMBL" id="MSFM01000005">
    <property type="protein sequence ID" value="PKY04586.1"/>
    <property type="molecule type" value="Genomic_DNA"/>
</dbReference>
<dbReference type="GeneID" id="36542541"/>
<keyword evidence="3" id="KW-1185">Reference proteome</keyword>
<keyword evidence="1" id="KW-0812">Transmembrane</keyword>
<comment type="caution">
    <text evidence="2">The sequence shown here is derived from an EMBL/GenBank/DDBJ whole genome shotgun (WGS) entry which is preliminary data.</text>
</comment>
<dbReference type="Pfam" id="PF11927">
    <property type="entry name" value="HODM_asu-like"/>
    <property type="match status" value="1"/>
</dbReference>
<gene>
    <name evidence="2" type="ORF">P168DRAFT_267140</name>
</gene>
<dbReference type="VEuPathDB" id="FungiDB:P168DRAFT_267140"/>
<evidence type="ECO:0000313" key="3">
    <source>
        <dbReference type="Proteomes" id="UP000234254"/>
    </source>
</evidence>
<keyword evidence="1" id="KW-0472">Membrane</keyword>
<reference evidence="2" key="1">
    <citation type="submission" date="2016-12" db="EMBL/GenBank/DDBJ databases">
        <title>The genomes of Aspergillus section Nigri reveals drivers in fungal speciation.</title>
        <authorList>
            <consortium name="DOE Joint Genome Institute"/>
            <person name="Vesth T.C."/>
            <person name="Nybo J."/>
            <person name="Theobald S."/>
            <person name="Brandl J."/>
            <person name="Frisvad J.C."/>
            <person name="Nielsen K.F."/>
            <person name="Lyhne E.K."/>
            <person name="Kogle M.E."/>
            <person name="Kuo A."/>
            <person name="Riley R."/>
            <person name="Clum A."/>
            <person name="Nolan M."/>
            <person name="Lipzen A."/>
            <person name="Salamov A."/>
            <person name="Henrissat B."/>
            <person name="Wiebenga A."/>
            <person name="De vries R.P."/>
            <person name="Grigoriev I.V."/>
            <person name="Mortensen U.H."/>
            <person name="Andersen M.R."/>
            <person name="Baker S.E."/>
        </authorList>
    </citation>
    <scope>NUCLEOTIDE SEQUENCE</scope>
    <source>
        <strain evidence="2">IBT 28561</strain>
    </source>
</reference>
<evidence type="ECO:0000256" key="1">
    <source>
        <dbReference type="SAM" id="Phobius"/>
    </source>
</evidence>
<dbReference type="AlphaFoldDB" id="A0A2I1D3Z0"/>
<proteinExistence type="predicted"/>
<dbReference type="InterPro" id="IPR021848">
    <property type="entry name" value="HODM_asu-like"/>
</dbReference>
<accession>A0A2I1D3Z0</accession>
<dbReference type="RefSeq" id="XP_024693180.1">
    <property type="nucleotide sequence ID" value="XM_024835017.1"/>
</dbReference>
<name>A0A2I1D3Z0_ASPC2</name>
<dbReference type="OrthoDB" id="497541at2759"/>